<dbReference type="AlphaFoldDB" id="A0A543IWU4"/>
<dbReference type="RefSeq" id="WP_142259125.1">
    <property type="nucleotide sequence ID" value="NZ_BMPV01000007.1"/>
</dbReference>
<feature type="transmembrane region" description="Helical" evidence="2">
    <location>
        <begin position="23"/>
        <end position="53"/>
    </location>
</feature>
<dbReference type="OrthoDB" id="5241375at2"/>
<feature type="domain" description="TNase-like" evidence="3">
    <location>
        <begin position="174"/>
        <end position="312"/>
    </location>
</feature>
<feature type="region of interest" description="Disordered" evidence="1">
    <location>
        <begin position="142"/>
        <end position="170"/>
    </location>
</feature>
<dbReference type="SUPFAM" id="SSF50199">
    <property type="entry name" value="Staphylococcal nuclease"/>
    <property type="match status" value="1"/>
</dbReference>
<name>A0A543IWU4_9ACTN</name>
<dbReference type="Gene3D" id="2.40.50.90">
    <property type="match status" value="1"/>
</dbReference>
<evidence type="ECO:0000259" key="3">
    <source>
        <dbReference type="SMART" id="SM00318"/>
    </source>
</evidence>
<keyword evidence="2" id="KW-1133">Transmembrane helix</keyword>
<feature type="transmembrane region" description="Helical" evidence="2">
    <location>
        <begin position="74"/>
        <end position="97"/>
    </location>
</feature>
<reference evidence="4 5" key="1">
    <citation type="submission" date="2019-06" db="EMBL/GenBank/DDBJ databases">
        <title>Sequencing the genomes of 1000 actinobacteria strains.</title>
        <authorList>
            <person name="Klenk H.-P."/>
        </authorList>
    </citation>
    <scope>NUCLEOTIDE SEQUENCE [LARGE SCALE GENOMIC DNA]</scope>
    <source>
        <strain evidence="4 5">DSM 43186</strain>
    </source>
</reference>
<keyword evidence="5" id="KW-1185">Reference proteome</keyword>
<evidence type="ECO:0000256" key="1">
    <source>
        <dbReference type="SAM" id="MobiDB-lite"/>
    </source>
</evidence>
<keyword evidence="2" id="KW-0812">Transmembrane</keyword>
<keyword evidence="2" id="KW-0472">Membrane</keyword>
<sequence>MGFGVGFNLGPVRVGVGVSSRTLALGFAGMLVIGAVGWVILTVLKIVYIVLTWPSGIAEHLARSAGLDQTFQTAAKWGAVALWAEFLLIVFGLFYAASVVHDLFLGAPGTRAWNRFWRFWAVAMFVPVSAATVGMAVSSPVPDPAPQMSGPTGTSSTPSPTATAASRPPGIPATAQRVRVVDVIAGDRLRVQAAGPGSVLSPARVTTVVRLRGVHAPVSGECRAEWATARLRSHVPRGSYAWIARRAGSANVGSSPAVYLWPEGKGRATVNARLLLTGAARVAAGEVSGRVRERFEAYEARAAAAQRGVHSCPTGG</sequence>
<dbReference type="SMART" id="SM00318">
    <property type="entry name" value="SNc"/>
    <property type="match status" value="1"/>
</dbReference>
<protein>
    <recommendedName>
        <fullName evidence="3">TNase-like domain-containing protein</fullName>
    </recommendedName>
</protein>
<feature type="compositionally biased region" description="Low complexity" evidence="1">
    <location>
        <begin position="149"/>
        <end position="168"/>
    </location>
</feature>
<evidence type="ECO:0000313" key="5">
    <source>
        <dbReference type="Proteomes" id="UP000319213"/>
    </source>
</evidence>
<feature type="transmembrane region" description="Helical" evidence="2">
    <location>
        <begin position="117"/>
        <end position="138"/>
    </location>
</feature>
<accession>A0A543IWU4</accession>
<evidence type="ECO:0000313" key="4">
    <source>
        <dbReference type="EMBL" id="TQM75048.1"/>
    </source>
</evidence>
<evidence type="ECO:0000256" key="2">
    <source>
        <dbReference type="SAM" id="Phobius"/>
    </source>
</evidence>
<dbReference type="Proteomes" id="UP000319213">
    <property type="component" value="Unassembled WGS sequence"/>
</dbReference>
<gene>
    <name evidence="4" type="ORF">FHX40_1743</name>
</gene>
<dbReference type="InterPro" id="IPR016071">
    <property type="entry name" value="Staphylococal_nuclease_OB-fold"/>
</dbReference>
<comment type="caution">
    <text evidence="4">The sequence shown here is derived from an EMBL/GenBank/DDBJ whole genome shotgun (WGS) entry which is preliminary data.</text>
</comment>
<proteinExistence type="predicted"/>
<dbReference type="EMBL" id="VFPQ01000001">
    <property type="protein sequence ID" value="TQM75048.1"/>
    <property type="molecule type" value="Genomic_DNA"/>
</dbReference>
<organism evidence="4 5">
    <name type="scientific">Thermopolyspora flexuosa</name>
    <dbReference type="NCBI Taxonomy" id="103836"/>
    <lineage>
        <taxon>Bacteria</taxon>
        <taxon>Bacillati</taxon>
        <taxon>Actinomycetota</taxon>
        <taxon>Actinomycetes</taxon>
        <taxon>Streptosporangiales</taxon>
        <taxon>Streptosporangiaceae</taxon>
        <taxon>Thermopolyspora</taxon>
    </lineage>
</organism>
<dbReference type="InterPro" id="IPR035437">
    <property type="entry name" value="SNase_OB-fold_sf"/>
</dbReference>